<sequence length="124" mass="14513">MNENDVYRREDLPGFIINQTAKLITDLLHKNFILANQEITPEQWIILDELWSNDGLTQLKIAQASFRQQTSTSRIIDNLVKRDLVYRSPNPLDKRSNLIYLTKRGKELHQSLIKTVKQTIACKY</sequence>
<evidence type="ECO:0000256" key="2">
    <source>
        <dbReference type="ARBA" id="ARBA00023125"/>
    </source>
</evidence>
<dbReference type="EMBL" id="CP015108">
    <property type="protein sequence ID" value="ARF13700.1"/>
    <property type="molecule type" value="Genomic_DNA"/>
</dbReference>
<dbReference type="InterPro" id="IPR036390">
    <property type="entry name" value="WH_DNA-bd_sf"/>
</dbReference>
<evidence type="ECO:0000313" key="6">
    <source>
        <dbReference type="Proteomes" id="UP000192486"/>
    </source>
</evidence>
<gene>
    <name evidence="5" type="ORF">SporoS204_05715</name>
</gene>
<evidence type="ECO:0000259" key="4">
    <source>
        <dbReference type="PROSITE" id="PS50995"/>
    </source>
</evidence>
<dbReference type="RefSeq" id="WP_051210551.1">
    <property type="nucleotide sequence ID" value="NZ_CP015108.1"/>
</dbReference>
<accession>A0ABM6JTY8</accession>
<evidence type="ECO:0000256" key="1">
    <source>
        <dbReference type="ARBA" id="ARBA00023015"/>
    </source>
</evidence>
<dbReference type="SMART" id="SM00347">
    <property type="entry name" value="HTH_MARR"/>
    <property type="match status" value="1"/>
</dbReference>
<feature type="domain" description="HTH marR-type" evidence="4">
    <location>
        <begin position="9"/>
        <end position="124"/>
    </location>
</feature>
<evidence type="ECO:0000256" key="3">
    <source>
        <dbReference type="ARBA" id="ARBA00023163"/>
    </source>
</evidence>
<keyword evidence="3" id="KW-0804">Transcription</keyword>
<dbReference type="Pfam" id="PF01047">
    <property type="entry name" value="MarR"/>
    <property type="match status" value="1"/>
</dbReference>
<name>A0ABM6JTY8_SPOUR</name>
<organism evidence="5 6">
    <name type="scientific">Sporosarcina ureae</name>
    <dbReference type="NCBI Taxonomy" id="1571"/>
    <lineage>
        <taxon>Bacteria</taxon>
        <taxon>Bacillati</taxon>
        <taxon>Bacillota</taxon>
        <taxon>Bacilli</taxon>
        <taxon>Bacillales</taxon>
        <taxon>Caryophanaceae</taxon>
        <taxon>Sporosarcina</taxon>
    </lineage>
</organism>
<dbReference type="PANTHER" id="PTHR33164:SF64">
    <property type="entry name" value="TRANSCRIPTIONAL REGULATOR SLYA"/>
    <property type="match status" value="1"/>
</dbReference>
<dbReference type="Proteomes" id="UP000192486">
    <property type="component" value="Chromosome"/>
</dbReference>
<dbReference type="PROSITE" id="PS50995">
    <property type="entry name" value="HTH_MARR_2"/>
    <property type="match status" value="1"/>
</dbReference>
<proteinExistence type="predicted"/>
<dbReference type="InterPro" id="IPR000835">
    <property type="entry name" value="HTH_MarR-typ"/>
</dbReference>
<dbReference type="SUPFAM" id="SSF46785">
    <property type="entry name" value="Winged helix' DNA-binding domain"/>
    <property type="match status" value="1"/>
</dbReference>
<protein>
    <recommendedName>
        <fullName evidence="4">HTH marR-type domain-containing protein</fullName>
    </recommendedName>
</protein>
<evidence type="ECO:0000313" key="5">
    <source>
        <dbReference type="EMBL" id="ARF13700.1"/>
    </source>
</evidence>
<keyword evidence="1" id="KW-0805">Transcription regulation</keyword>
<dbReference type="InterPro" id="IPR039422">
    <property type="entry name" value="MarR/SlyA-like"/>
</dbReference>
<keyword evidence="6" id="KW-1185">Reference proteome</keyword>
<reference evidence="5 6" key="1">
    <citation type="submission" date="2016-04" db="EMBL/GenBank/DDBJ databases">
        <title>Comparative Genomics and Epigenetics of Sporosarcina ureae.</title>
        <authorList>
            <person name="Oliver A.S."/>
            <person name="Cooper K.K."/>
        </authorList>
    </citation>
    <scope>NUCLEOTIDE SEQUENCE [LARGE SCALE GENOMIC DNA]</scope>
    <source>
        <strain evidence="5 6">S204</strain>
    </source>
</reference>
<dbReference type="PANTHER" id="PTHR33164">
    <property type="entry name" value="TRANSCRIPTIONAL REGULATOR, MARR FAMILY"/>
    <property type="match status" value="1"/>
</dbReference>
<dbReference type="Gene3D" id="1.10.10.10">
    <property type="entry name" value="Winged helix-like DNA-binding domain superfamily/Winged helix DNA-binding domain"/>
    <property type="match status" value="1"/>
</dbReference>
<dbReference type="InterPro" id="IPR036388">
    <property type="entry name" value="WH-like_DNA-bd_sf"/>
</dbReference>
<keyword evidence="2" id="KW-0238">DNA-binding</keyword>